<dbReference type="Pfam" id="PF00496">
    <property type="entry name" value="SBP_bac_5"/>
    <property type="match status" value="1"/>
</dbReference>
<dbReference type="PANTHER" id="PTHR30290">
    <property type="entry name" value="PERIPLASMIC BINDING COMPONENT OF ABC TRANSPORTER"/>
    <property type="match status" value="1"/>
</dbReference>
<protein>
    <submittedName>
        <fullName evidence="6">Periplasmic murein peptide-binding protein</fullName>
    </submittedName>
</protein>
<gene>
    <name evidence="6" type="ORF">WL1483_3033</name>
</gene>
<dbReference type="InterPro" id="IPR030678">
    <property type="entry name" value="Peptide/Ni-bd"/>
</dbReference>
<dbReference type="InterPro" id="IPR039424">
    <property type="entry name" value="SBP_5"/>
</dbReference>
<evidence type="ECO:0000313" key="6">
    <source>
        <dbReference type="EMBL" id="ALP42452.1"/>
    </source>
</evidence>
<evidence type="ECO:0000313" key="7">
    <source>
        <dbReference type="Proteomes" id="UP000058114"/>
    </source>
</evidence>
<dbReference type="GO" id="GO:0030288">
    <property type="term" value="C:outer membrane-bounded periplasmic space"/>
    <property type="evidence" value="ECO:0007669"/>
    <property type="project" value="TreeGrafter"/>
</dbReference>
<reference evidence="7" key="1">
    <citation type="submission" date="2015-10" db="EMBL/GenBank/DDBJ databases">
        <title>Complete Genome Sequence of Aeromonas schubertii strain WL1483.</title>
        <authorList>
            <person name="Liu L."/>
        </authorList>
    </citation>
    <scope>NUCLEOTIDE SEQUENCE [LARGE SCALE GENOMIC DNA]</scope>
    <source>
        <strain evidence="7">WL1483</strain>
    </source>
</reference>
<dbReference type="CDD" id="cd08504">
    <property type="entry name" value="PBP2_OppA"/>
    <property type="match status" value="1"/>
</dbReference>
<dbReference type="EMBL" id="CP013067">
    <property type="protein sequence ID" value="ALP42452.1"/>
    <property type="molecule type" value="Genomic_DNA"/>
</dbReference>
<dbReference type="PATRIC" id="fig|652.5.peg.1692"/>
<keyword evidence="4" id="KW-0732">Signal</keyword>
<accession>A0A0S2SLG3</accession>
<evidence type="ECO:0000256" key="1">
    <source>
        <dbReference type="ARBA" id="ARBA00004196"/>
    </source>
</evidence>
<dbReference type="Proteomes" id="UP000058114">
    <property type="component" value="Chromosome"/>
</dbReference>
<organism evidence="6 7">
    <name type="scientific">Aeromonas schubertii</name>
    <dbReference type="NCBI Taxonomy" id="652"/>
    <lineage>
        <taxon>Bacteria</taxon>
        <taxon>Pseudomonadati</taxon>
        <taxon>Pseudomonadota</taxon>
        <taxon>Gammaproteobacteria</taxon>
        <taxon>Aeromonadales</taxon>
        <taxon>Aeromonadaceae</taxon>
        <taxon>Aeromonas</taxon>
    </lineage>
</organism>
<dbReference type="KEGG" id="asr:WL1483_3033"/>
<dbReference type="Gene3D" id="3.10.105.10">
    <property type="entry name" value="Dipeptide-binding Protein, Domain 3"/>
    <property type="match status" value="1"/>
</dbReference>
<dbReference type="PANTHER" id="PTHR30290:SF10">
    <property type="entry name" value="PERIPLASMIC OLIGOPEPTIDE-BINDING PROTEIN-RELATED"/>
    <property type="match status" value="1"/>
</dbReference>
<dbReference type="GO" id="GO:0043190">
    <property type="term" value="C:ATP-binding cassette (ABC) transporter complex"/>
    <property type="evidence" value="ECO:0007669"/>
    <property type="project" value="InterPro"/>
</dbReference>
<comment type="subcellular location">
    <subcellularLocation>
        <location evidence="1">Cell envelope</location>
    </subcellularLocation>
</comment>
<name>A0A0S2SLG3_9GAMM</name>
<dbReference type="FunFam" id="3.90.76.10:FF:000001">
    <property type="entry name" value="Oligopeptide ABC transporter substrate-binding protein"/>
    <property type="match status" value="1"/>
</dbReference>
<dbReference type="GO" id="GO:0015833">
    <property type="term" value="P:peptide transport"/>
    <property type="evidence" value="ECO:0007669"/>
    <property type="project" value="TreeGrafter"/>
</dbReference>
<evidence type="ECO:0000256" key="4">
    <source>
        <dbReference type="ARBA" id="ARBA00022729"/>
    </source>
</evidence>
<dbReference type="SUPFAM" id="SSF53850">
    <property type="entry name" value="Periplasmic binding protein-like II"/>
    <property type="match status" value="1"/>
</dbReference>
<evidence type="ECO:0000256" key="2">
    <source>
        <dbReference type="ARBA" id="ARBA00005695"/>
    </source>
</evidence>
<evidence type="ECO:0000256" key="3">
    <source>
        <dbReference type="ARBA" id="ARBA00022448"/>
    </source>
</evidence>
<sequence>MLVAGQLLAAESATTPIPQPERQVLVRGNGAEPDSLDPAQMRSGFAAEAILTDLFEGLVSESGEGGITPAQALRWEQSDDGLVWRFFLRPGLRWSNGEPLGASDFVYAWRRLIDPATASVSASLMLATGINNAAAIYGGALAPTDLGVEAESEQVLRVTLERPVPYLLHLLSQRAFVPLPGEVIGRFGRAWTQPAHMVSNGAYRLSAWIPNERIELTRNPHYWDPACGRIGQVNYLPLSSLNEERLGYEAGRIQMTHRVQPEYYQQILQAAPERLWRLPLFGTYLYSFNLQRPELARIEVRRALSLAIDREVLTQYVTGQGEQIAWSLLPPMPGYVAAAREEADLPRAERLRQAAALLKRAGIGPDHPLHLSLTYNHSELQKKMALAVAAMWKPLGVELALRDREWDAYQEAKDSGDFTIARSFAFGDYVEPSALLNLFRCGDPQNESGYCNPGYDALLDQASNTLDEAGRTRLYQEAERRLLADQPIIPIYHYHQMRLVDPALRGLPTQNLKGEVASKDLYFIKQ</sequence>
<dbReference type="Gene3D" id="3.40.190.10">
    <property type="entry name" value="Periplasmic binding protein-like II"/>
    <property type="match status" value="1"/>
</dbReference>
<reference evidence="6 7" key="2">
    <citation type="journal article" date="2016" name="Genome Announc.">
        <title>Complete Genome Sequence of the Highly Virulent Aeromonas schubertii Strain WL1483, Isolated from Diseased Snakehead Fish (Channa argus) in China.</title>
        <authorList>
            <person name="Liu L."/>
            <person name="Li N."/>
            <person name="Zhang D."/>
            <person name="Fu X."/>
            <person name="Shi C."/>
            <person name="Lin Q."/>
            <person name="Hao G."/>
        </authorList>
    </citation>
    <scope>NUCLEOTIDE SEQUENCE [LARGE SCALE GENOMIC DNA]</scope>
    <source>
        <strain evidence="6 7">WL1483</strain>
    </source>
</reference>
<proteinExistence type="inferred from homology"/>
<comment type="similarity">
    <text evidence="2">Belongs to the bacterial solute-binding protein 5 family.</text>
</comment>
<dbReference type="GO" id="GO:1904680">
    <property type="term" value="F:peptide transmembrane transporter activity"/>
    <property type="evidence" value="ECO:0007669"/>
    <property type="project" value="TreeGrafter"/>
</dbReference>
<keyword evidence="3" id="KW-0813">Transport</keyword>
<dbReference type="PIRSF" id="PIRSF002741">
    <property type="entry name" value="MppA"/>
    <property type="match status" value="1"/>
</dbReference>
<feature type="domain" description="Solute-binding protein family 5" evidence="5">
    <location>
        <begin position="67"/>
        <end position="443"/>
    </location>
</feature>
<evidence type="ECO:0000259" key="5">
    <source>
        <dbReference type="Pfam" id="PF00496"/>
    </source>
</evidence>
<dbReference type="Gene3D" id="3.90.76.10">
    <property type="entry name" value="Dipeptide-binding Protein, Domain 1"/>
    <property type="match status" value="1"/>
</dbReference>
<dbReference type="AlphaFoldDB" id="A0A0S2SLG3"/>
<dbReference type="InterPro" id="IPR000914">
    <property type="entry name" value="SBP_5_dom"/>
</dbReference>